<feature type="compositionally biased region" description="Basic and acidic residues" evidence="1">
    <location>
        <begin position="226"/>
        <end position="239"/>
    </location>
</feature>
<evidence type="ECO:0000256" key="1">
    <source>
        <dbReference type="SAM" id="MobiDB-lite"/>
    </source>
</evidence>
<proteinExistence type="predicted"/>
<feature type="compositionally biased region" description="Low complexity" evidence="1">
    <location>
        <begin position="155"/>
        <end position="164"/>
    </location>
</feature>
<evidence type="ECO:0000313" key="3">
    <source>
        <dbReference type="Proteomes" id="UP000480804"/>
    </source>
</evidence>
<dbReference type="Proteomes" id="UP000480804">
    <property type="component" value="Unassembled WGS sequence"/>
</dbReference>
<comment type="caution">
    <text evidence="2">The sequence shown here is derived from an EMBL/GenBank/DDBJ whole genome shotgun (WGS) entry which is preliminary data.</text>
</comment>
<feature type="compositionally biased region" description="Basic and acidic residues" evidence="1">
    <location>
        <begin position="200"/>
        <end position="213"/>
    </location>
</feature>
<feature type="region of interest" description="Disordered" evidence="1">
    <location>
        <begin position="155"/>
        <end position="258"/>
    </location>
</feature>
<name>A0ABQ1CZ60_9ACTN</name>
<accession>A0ABQ1CZ60</accession>
<keyword evidence="3" id="KW-1185">Reference proteome</keyword>
<evidence type="ECO:0000313" key="2">
    <source>
        <dbReference type="EMBL" id="GFH75587.1"/>
    </source>
</evidence>
<sequence length="285" mass="28202">MATAVRSVEAVDGPSRLEDGLHRAETLHVADPHVRAERGGAVAELEESGLGGAPLDVGGVGGDGAGGVGGEGEVAVGVRFGGGRQEQVAPQVDAGAGRGEAAGGTDGLDAAAAEADVDGAAVGEGGAGEQDVGAVEAAGGAGGRRGLRLAVGHRAPGARAAGGRVLSRGAAPVRPPRHGRGGAASRASIKITPCAAEPRPPPEHHRGGADKSYRRGLRRRAGAGGTRRDLRGRWPDGRRRGGRGRARGAPGGAGGAPKRIWALGGWACNVFLARPNSSVGRASPW</sequence>
<dbReference type="EMBL" id="BLLO01000007">
    <property type="protein sequence ID" value="GFH75587.1"/>
    <property type="molecule type" value="Genomic_DNA"/>
</dbReference>
<gene>
    <name evidence="2" type="ORF">Sgou_02570</name>
</gene>
<organism evidence="2 3">
    <name type="scientific">Streptomyces gougerotii</name>
    <dbReference type="NCBI Taxonomy" id="53448"/>
    <lineage>
        <taxon>Bacteria</taxon>
        <taxon>Bacillati</taxon>
        <taxon>Actinomycetota</taxon>
        <taxon>Actinomycetes</taxon>
        <taxon>Kitasatosporales</taxon>
        <taxon>Streptomycetaceae</taxon>
        <taxon>Streptomyces</taxon>
        <taxon>Streptomyces diastaticus group</taxon>
    </lineage>
</organism>
<protein>
    <submittedName>
        <fullName evidence="2">Uncharacterized protein</fullName>
    </submittedName>
</protein>
<reference evidence="2 3" key="1">
    <citation type="submission" date="2020-02" db="EMBL/GenBank/DDBJ databases">
        <title>Whole genome shotgun sequence of Streptomyces gougerotii NBRC 13043.</title>
        <authorList>
            <person name="Ichikawa N."/>
            <person name="Komaki H."/>
            <person name="Tamura T."/>
        </authorList>
    </citation>
    <scope>NUCLEOTIDE SEQUENCE [LARGE SCALE GENOMIC DNA]</scope>
    <source>
        <strain evidence="2 3">NBRC 13043</strain>
    </source>
</reference>